<sequence length="151" mass="17100">MKDLLKLVVTSLLFASAHCFVNASVLEDVELLSIKAANIIALARMGLESESKSNFEEFKELQRIFDAENTLLRAMQKSLDHLDFTRVPGGETIIGIYSVRQDIKNLNDFAEASVETRLLRAEDLLDKIKRCLEMYREMLDGKSDVVMMGLK</sequence>
<keyword evidence="1" id="KW-0732">Signal</keyword>
<feature type="signal peptide" evidence="1">
    <location>
        <begin position="1"/>
        <end position="19"/>
    </location>
</feature>
<evidence type="ECO:0008006" key="3">
    <source>
        <dbReference type="Google" id="ProtNLM"/>
    </source>
</evidence>
<feature type="chain" id="PRO_5008581529" description="Prolyl 4-hydroxylase alpha-subunit N-terminal domain-containing protein" evidence="1">
    <location>
        <begin position="20"/>
        <end position="151"/>
    </location>
</feature>
<organism evidence="2">
    <name type="scientific">Clastoptera arizonana</name>
    <name type="common">Arizona spittle bug</name>
    <dbReference type="NCBI Taxonomy" id="38151"/>
    <lineage>
        <taxon>Eukaryota</taxon>
        <taxon>Metazoa</taxon>
        <taxon>Ecdysozoa</taxon>
        <taxon>Arthropoda</taxon>
        <taxon>Hexapoda</taxon>
        <taxon>Insecta</taxon>
        <taxon>Pterygota</taxon>
        <taxon>Neoptera</taxon>
        <taxon>Paraneoptera</taxon>
        <taxon>Hemiptera</taxon>
        <taxon>Auchenorrhyncha</taxon>
        <taxon>Cercopoidea</taxon>
        <taxon>Clastopteridae</taxon>
        <taxon>Clastoptera</taxon>
    </lineage>
</organism>
<reference evidence="2" key="1">
    <citation type="submission" date="2015-12" db="EMBL/GenBank/DDBJ databases">
        <title>De novo transcriptome assembly of four potential Pierce s Disease insect vectors from Arizona vineyards.</title>
        <authorList>
            <person name="Tassone E.E."/>
        </authorList>
    </citation>
    <scope>NUCLEOTIDE SEQUENCE</scope>
</reference>
<gene>
    <name evidence="2" type="ORF">g.12870</name>
</gene>
<evidence type="ECO:0000313" key="2">
    <source>
        <dbReference type="EMBL" id="JAS29608.1"/>
    </source>
</evidence>
<dbReference type="AlphaFoldDB" id="A0A1B6DVA0"/>
<dbReference type="EMBL" id="GEDC01007690">
    <property type="protein sequence ID" value="JAS29608.1"/>
    <property type="molecule type" value="Transcribed_RNA"/>
</dbReference>
<evidence type="ECO:0000256" key="1">
    <source>
        <dbReference type="SAM" id="SignalP"/>
    </source>
</evidence>
<proteinExistence type="predicted"/>
<name>A0A1B6DVA0_9HEMI</name>
<protein>
    <recommendedName>
        <fullName evidence="3">Prolyl 4-hydroxylase alpha-subunit N-terminal domain-containing protein</fullName>
    </recommendedName>
</protein>
<accession>A0A1B6DVA0</accession>